<accession>A0AAV5WFQ8</accession>
<reference evidence="2" key="1">
    <citation type="submission" date="2023-10" db="EMBL/GenBank/DDBJ databases">
        <title>Genome assembly of Pristionchus species.</title>
        <authorList>
            <person name="Yoshida K."/>
            <person name="Sommer R.J."/>
        </authorList>
    </citation>
    <scope>NUCLEOTIDE SEQUENCE</scope>
    <source>
        <strain evidence="2">RS5133</strain>
    </source>
</reference>
<organism evidence="2 3">
    <name type="scientific">Pristionchus fissidentatus</name>
    <dbReference type="NCBI Taxonomy" id="1538716"/>
    <lineage>
        <taxon>Eukaryota</taxon>
        <taxon>Metazoa</taxon>
        <taxon>Ecdysozoa</taxon>
        <taxon>Nematoda</taxon>
        <taxon>Chromadorea</taxon>
        <taxon>Rhabditida</taxon>
        <taxon>Rhabditina</taxon>
        <taxon>Diplogasteromorpha</taxon>
        <taxon>Diplogasteroidea</taxon>
        <taxon>Neodiplogasteridae</taxon>
        <taxon>Pristionchus</taxon>
    </lineage>
</organism>
<comment type="caution">
    <text evidence="2">The sequence shown here is derived from an EMBL/GenBank/DDBJ whole genome shotgun (WGS) entry which is preliminary data.</text>
</comment>
<feature type="region of interest" description="Disordered" evidence="1">
    <location>
        <begin position="110"/>
        <end position="152"/>
    </location>
</feature>
<name>A0AAV5WFQ8_9BILA</name>
<proteinExistence type="predicted"/>
<sequence length="152" mass="16997">MFVQWINKWDVKEFGPVAQNYETMINRQSTFGARLLQSMSRIYTVSLIVGSAFHDGQISRAEGEQIQEAMQMMSPAETRIFNEVANLAAQQIAEEQNRLLINQPIDQIDNQAVEPDVSGGEGAPIIEQAETPQDQREEGGRVAGTEDVEENE</sequence>
<dbReference type="EMBL" id="BTSY01000005">
    <property type="protein sequence ID" value="GMT30761.1"/>
    <property type="molecule type" value="Genomic_DNA"/>
</dbReference>
<keyword evidence="3" id="KW-1185">Reference proteome</keyword>
<dbReference type="Proteomes" id="UP001432322">
    <property type="component" value="Unassembled WGS sequence"/>
</dbReference>
<evidence type="ECO:0000256" key="1">
    <source>
        <dbReference type="SAM" id="MobiDB-lite"/>
    </source>
</evidence>
<evidence type="ECO:0000313" key="2">
    <source>
        <dbReference type="EMBL" id="GMT30761.1"/>
    </source>
</evidence>
<dbReference type="AlphaFoldDB" id="A0AAV5WFQ8"/>
<protein>
    <submittedName>
        <fullName evidence="2">Uncharacterized protein</fullName>
    </submittedName>
</protein>
<gene>
    <name evidence="2" type="ORF">PFISCL1PPCAC_22058</name>
</gene>
<evidence type="ECO:0000313" key="3">
    <source>
        <dbReference type="Proteomes" id="UP001432322"/>
    </source>
</evidence>